<dbReference type="Pfam" id="PF00266">
    <property type="entry name" value="Aminotran_5"/>
    <property type="match status" value="1"/>
</dbReference>
<protein>
    <recommendedName>
        <fullName evidence="2">Aminotransferase class V domain-containing protein</fullName>
    </recommendedName>
</protein>
<organism evidence="3 4">
    <name type="scientific">Clytia hemisphaerica</name>
    <dbReference type="NCBI Taxonomy" id="252671"/>
    <lineage>
        <taxon>Eukaryota</taxon>
        <taxon>Metazoa</taxon>
        <taxon>Cnidaria</taxon>
        <taxon>Hydrozoa</taxon>
        <taxon>Hydroidolina</taxon>
        <taxon>Leptothecata</taxon>
        <taxon>Obeliida</taxon>
        <taxon>Clytiidae</taxon>
        <taxon>Clytia</taxon>
    </lineage>
</organism>
<dbReference type="OrthoDB" id="420046at2759"/>
<dbReference type="InterPro" id="IPR000192">
    <property type="entry name" value="Aminotrans_V_dom"/>
</dbReference>
<dbReference type="InterPro" id="IPR015421">
    <property type="entry name" value="PyrdxlP-dep_Trfase_major"/>
</dbReference>
<feature type="domain" description="Aminotransferase class V" evidence="2">
    <location>
        <begin position="131"/>
        <end position="495"/>
    </location>
</feature>
<feature type="compositionally biased region" description="Polar residues" evidence="1">
    <location>
        <begin position="778"/>
        <end position="794"/>
    </location>
</feature>
<dbReference type="AlphaFoldDB" id="A0A7M5XK43"/>
<dbReference type="RefSeq" id="XP_066936644.1">
    <property type="nucleotide sequence ID" value="XM_067080543.1"/>
</dbReference>
<dbReference type="InterPro" id="IPR015424">
    <property type="entry name" value="PyrdxlP-dep_Trfase"/>
</dbReference>
<feature type="region of interest" description="Disordered" evidence="1">
    <location>
        <begin position="778"/>
        <end position="809"/>
    </location>
</feature>
<sequence length="809" mass="91093">MIKHNMGKETTTTTFYRLTHEPTPNLLKNKKKKLHKIFGSPKLFRRKKRDLHKSTSMSTGLAQLALSTTYQITATTGVGGYGVEDIIKQTIRQGTSHNMDKDDLAVMKYVEDNIIGKDLVYESPFGKRAVIYCDYTASGKAVRFIEDYIRDEVLPFYGNTHTTTTVSSLQTSMLRAEAKQIIRKSTNATEDDVVIFVSSGCTGAILKLIHAMDFKEAPVVFVSPFEHHSNLLPWLEMGAEVVYGEENSIGTLDLETLEEQLKKHKARGKILVGSFSAASNITGIINDTEKIATLMHQYDGYAFFDYATAGPYLDMNMNPHKTDVRKNELSYKDAVFCSVHKFVGGPGTPGLLVAKRNLFQNPIPDGAGGGTVLFVTHKKHHYLDNIEEREEGGTPAIVESIRAGLVFQLKEEVTSKRILNQEHIFVKKAYKKWGAIKTIHILGPSSAERLPIFALVIEFKDTKRMLHHNYISSLLNDLFGIQARGGCACAGPYAEDLLGIDMATAEGITDALLGHYNSWKGEISDEDLQKVEGKIFSSLKPGFARLNLPYFMDSETIEFILEAVAFVAKNGWKFLPMYEMNPETGDFTHKESRALVYARRLTDVKHLVKNNHKKSKQLNPISFKETLKFAETQAKNIENEVKTDGLIPDDRFLPESMDKKMRWFLLPSEAHAIMRGENPYKNNNNYTPMFYPRSDDALKGHNKLNRTRLKSGLANVKFCNCPRQMHRHVKNRDCIPEQKRGSAMENKENRPDLDSEKTIVYDLDDKMNVVAPLQMKSNGQLSSKPTNGHISNGNGHLPGQVWDLDIEKS</sequence>
<dbReference type="EnsemblMetazoa" id="CLYHEMT024321.3">
    <property type="protein sequence ID" value="CLYHEMP024321.3"/>
    <property type="gene ID" value="CLYHEMG024321"/>
</dbReference>
<evidence type="ECO:0000313" key="4">
    <source>
        <dbReference type="Proteomes" id="UP000594262"/>
    </source>
</evidence>
<dbReference type="Gene3D" id="3.90.1150.10">
    <property type="entry name" value="Aspartate Aminotransferase, domain 1"/>
    <property type="match status" value="1"/>
</dbReference>
<name>A0A7M5XK43_9CNID</name>
<proteinExistence type="predicted"/>
<accession>A0A7M5XK43</accession>
<keyword evidence="4" id="KW-1185">Reference proteome</keyword>
<dbReference type="Proteomes" id="UP000594262">
    <property type="component" value="Unplaced"/>
</dbReference>
<evidence type="ECO:0000259" key="2">
    <source>
        <dbReference type="Pfam" id="PF00266"/>
    </source>
</evidence>
<dbReference type="GeneID" id="136824495"/>
<dbReference type="PANTHER" id="PTHR43686:SF1">
    <property type="entry name" value="AMINOTRAN_5 DOMAIN-CONTAINING PROTEIN"/>
    <property type="match status" value="1"/>
</dbReference>
<dbReference type="Gene3D" id="3.40.640.10">
    <property type="entry name" value="Type I PLP-dependent aspartate aminotransferase-like (Major domain)"/>
    <property type="match status" value="1"/>
</dbReference>
<dbReference type="SUPFAM" id="SSF53383">
    <property type="entry name" value="PLP-dependent transferases"/>
    <property type="match status" value="1"/>
</dbReference>
<dbReference type="InterPro" id="IPR015422">
    <property type="entry name" value="PyrdxlP-dep_Trfase_small"/>
</dbReference>
<evidence type="ECO:0000256" key="1">
    <source>
        <dbReference type="SAM" id="MobiDB-lite"/>
    </source>
</evidence>
<dbReference type="PANTHER" id="PTHR43686">
    <property type="entry name" value="SULFURTRANSFERASE-RELATED"/>
    <property type="match status" value="1"/>
</dbReference>
<reference evidence="3" key="1">
    <citation type="submission" date="2021-01" db="UniProtKB">
        <authorList>
            <consortium name="EnsemblMetazoa"/>
        </authorList>
    </citation>
    <scope>IDENTIFICATION</scope>
</reference>
<evidence type="ECO:0000313" key="3">
    <source>
        <dbReference type="EnsemblMetazoa" id="CLYHEMP024321.3"/>
    </source>
</evidence>